<dbReference type="GO" id="GO:0005730">
    <property type="term" value="C:nucleolus"/>
    <property type="evidence" value="ECO:0007669"/>
    <property type="project" value="UniProtKB-SubCell"/>
</dbReference>
<evidence type="ECO:0000256" key="4">
    <source>
        <dbReference type="ARBA" id="ARBA00022786"/>
    </source>
</evidence>
<dbReference type="GeneID" id="115827320"/>
<evidence type="ECO:0000256" key="8">
    <source>
        <dbReference type="SAM" id="MobiDB-lite"/>
    </source>
</evidence>
<evidence type="ECO:0000256" key="1">
    <source>
        <dbReference type="ARBA" id="ARBA00004604"/>
    </source>
</evidence>
<dbReference type="GO" id="GO:0016929">
    <property type="term" value="F:deSUMOylase activity"/>
    <property type="evidence" value="ECO:0007669"/>
    <property type="project" value="TreeGrafter"/>
</dbReference>
<dbReference type="InterPro" id="IPR038765">
    <property type="entry name" value="Papain-like_cys_pep_sf"/>
</dbReference>
<gene>
    <name evidence="11" type="primary">senp5</name>
</gene>
<feature type="region of interest" description="Disordered" evidence="8">
    <location>
        <begin position="119"/>
        <end position="216"/>
    </location>
</feature>
<dbReference type="GO" id="GO:0006508">
    <property type="term" value="P:proteolysis"/>
    <property type="evidence" value="ECO:0007669"/>
    <property type="project" value="UniProtKB-KW"/>
</dbReference>
<dbReference type="InterPro" id="IPR045577">
    <property type="entry name" value="SENP3_5_cons_dom"/>
</dbReference>
<dbReference type="Pfam" id="PF19722">
    <property type="entry name" value="SENP3_5_N"/>
    <property type="match status" value="1"/>
</dbReference>
<dbReference type="GO" id="GO:0016926">
    <property type="term" value="P:protein desumoylation"/>
    <property type="evidence" value="ECO:0007669"/>
    <property type="project" value="TreeGrafter"/>
</dbReference>
<keyword evidence="10" id="KW-1185">Reference proteome</keyword>
<evidence type="ECO:0000256" key="2">
    <source>
        <dbReference type="ARBA" id="ARBA00005234"/>
    </source>
</evidence>
<name>A0A6J2WSA3_CHACN</name>
<comment type="similarity">
    <text evidence="2">Belongs to the peptidase C48 family.</text>
</comment>
<keyword evidence="3 11" id="KW-0645">Protease</keyword>
<feature type="region of interest" description="Disordered" evidence="8">
    <location>
        <begin position="233"/>
        <end position="252"/>
    </location>
</feature>
<feature type="compositionally biased region" description="Polar residues" evidence="8">
    <location>
        <begin position="162"/>
        <end position="187"/>
    </location>
</feature>
<evidence type="ECO:0000256" key="3">
    <source>
        <dbReference type="ARBA" id="ARBA00022670"/>
    </source>
</evidence>
<proteinExistence type="inferred from homology"/>
<dbReference type="PANTHER" id="PTHR12606">
    <property type="entry name" value="SENTRIN/SUMO-SPECIFIC PROTEASE"/>
    <property type="match status" value="1"/>
</dbReference>
<evidence type="ECO:0000313" key="11">
    <source>
        <dbReference type="RefSeq" id="XP_030646987.1"/>
    </source>
</evidence>
<sequence>MVLVHNSSEPTVLPPAQMPEYGRSRRKRVPKSCDCCGPNSKPHSSGHDQVSKKRGRKKKELLVVNQVEVPAEVEVSSAVVDLVMAPKVDLETSSEMEMVTSPEAEIVTDKTLDQIWPSVSDTATAPNGTDTDICTEPGPTTQSHSQEQDPAMTVDSTEHNKTLQSESTEQEPATRSACMEQNSTVHTESIDPVEESINVEQDSSTHRDDMEIEDPAPLNRNVSALRDHGYCKSPWFQDPSGSKEGPSEGTELSEIDNEGIVDLIHEFLENFYEKYGSFIPLTESDVVEYLNQKLNADLKDSRKLINAEVTKYKDGLASAPMHYFKVTYNKHTLTLEDLSTLDDQNWVNDQVINMYGELIMEAANHKVHFFNSFFHRQLVAKGYEGVKRWTKKVDLFSKRLLLIPLHLEIHWSLITVDIAKQSINFYDSQGIMFKYAVDNILRYILAEAKEKKQTVFQKGWKMIVNKCIPQQKNDSDCGVFVLEYCKCLALTEPLQFTQEDMPRVRKRIYKELCECKLVV</sequence>
<reference evidence="11" key="1">
    <citation type="submission" date="2025-08" db="UniProtKB">
        <authorList>
            <consortium name="RefSeq"/>
        </authorList>
    </citation>
    <scope>IDENTIFICATION</scope>
</reference>
<dbReference type="Gene3D" id="3.40.395.10">
    <property type="entry name" value="Adenoviral Proteinase, Chain A"/>
    <property type="match status" value="1"/>
</dbReference>
<dbReference type="RefSeq" id="XP_030646987.1">
    <property type="nucleotide sequence ID" value="XM_030791127.1"/>
</dbReference>
<keyword evidence="4" id="KW-0833">Ubl conjugation pathway</keyword>
<feature type="compositionally biased region" description="Polar residues" evidence="8">
    <location>
        <begin position="1"/>
        <end position="10"/>
    </location>
</feature>
<dbReference type="PANTHER" id="PTHR12606:SF10">
    <property type="entry name" value="SENTRIN-SPECIFIC PROTEASE 5"/>
    <property type="match status" value="1"/>
</dbReference>
<dbReference type="CTD" id="205564"/>
<feature type="domain" description="Ubiquitin-like protease family profile" evidence="9">
    <location>
        <begin position="331"/>
        <end position="488"/>
    </location>
</feature>
<evidence type="ECO:0000313" key="10">
    <source>
        <dbReference type="Proteomes" id="UP000504632"/>
    </source>
</evidence>
<dbReference type="AlphaFoldDB" id="A0A6J2WSA3"/>
<keyword evidence="7" id="KW-0539">Nucleus</keyword>
<keyword evidence="5" id="KW-0378">Hydrolase</keyword>
<feature type="region of interest" description="Disordered" evidence="8">
    <location>
        <begin position="1"/>
        <end position="58"/>
    </location>
</feature>
<dbReference type="Pfam" id="PF02902">
    <property type="entry name" value="Peptidase_C48"/>
    <property type="match status" value="1"/>
</dbReference>
<evidence type="ECO:0000256" key="7">
    <source>
        <dbReference type="ARBA" id="ARBA00023242"/>
    </source>
</evidence>
<dbReference type="OrthoDB" id="1939479at2759"/>
<dbReference type="SUPFAM" id="SSF54001">
    <property type="entry name" value="Cysteine proteinases"/>
    <property type="match status" value="1"/>
</dbReference>
<dbReference type="InterPro" id="IPR003653">
    <property type="entry name" value="Peptidase_C48_C"/>
</dbReference>
<dbReference type="Proteomes" id="UP000504632">
    <property type="component" value="Chromosome 14"/>
</dbReference>
<feature type="compositionally biased region" description="Polar residues" evidence="8">
    <location>
        <begin position="119"/>
        <end position="145"/>
    </location>
</feature>
<protein>
    <submittedName>
        <fullName evidence="11">Sentrin-specific protease 5</fullName>
    </submittedName>
</protein>
<keyword evidence="6" id="KW-0788">Thiol protease</keyword>
<dbReference type="InParanoid" id="A0A6J2WSA3"/>
<evidence type="ECO:0000259" key="9">
    <source>
        <dbReference type="PROSITE" id="PS50600"/>
    </source>
</evidence>
<organism evidence="10 11">
    <name type="scientific">Chanos chanos</name>
    <name type="common">Milkfish</name>
    <name type="synonym">Mugil chanos</name>
    <dbReference type="NCBI Taxonomy" id="29144"/>
    <lineage>
        <taxon>Eukaryota</taxon>
        <taxon>Metazoa</taxon>
        <taxon>Chordata</taxon>
        <taxon>Craniata</taxon>
        <taxon>Vertebrata</taxon>
        <taxon>Euteleostomi</taxon>
        <taxon>Actinopterygii</taxon>
        <taxon>Neopterygii</taxon>
        <taxon>Teleostei</taxon>
        <taxon>Ostariophysi</taxon>
        <taxon>Gonorynchiformes</taxon>
        <taxon>Chanidae</taxon>
        <taxon>Chanos</taxon>
    </lineage>
</organism>
<dbReference type="FunFam" id="3.40.395.10:FF:000002">
    <property type="entry name" value="Putative sentrin-specific protease 5"/>
    <property type="match status" value="1"/>
</dbReference>
<evidence type="ECO:0000256" key="6">
    <source>
        <dbReference type="ARBA" id="ARBA00022807"/>
    </source>
</evidence>
<comment type="subcellular location">
    <subcellularLocation>
        <location evidence="1">Nucleus</location>
        <location evidence="1">Nucleolus</location>
    </subcellularLocation>
</comment>
<accession>A0A6J2WSA3</accession>
<evidence type="ECO:0000256" key="5">
    <source>
        <dbReference type="ARBA" id="ARBA00022801"/>
    </source>
</evidence>
<dbReference type="PROSITE" id="PS50600">
    <property type="entry name" value="ULP_PROTEASE"/>
    <property type="match status" value="1"/>
</dbReference>